<feature type="coiled-coil region" evidence="7">
    <location>
        <begin position="190"/>
        <end position="217"/>
    </location>
</feature>
<dbReference type="InterPro" id="IPR008409">
    <property type="entry name" value="SPF27"/>
</dbReference>
<comment type="similarity">
    <text evidence="2">Belongs to the SPF27 family.</text>
</comment>
<evidence type="ECO:0000313" key="9">
    <source>
        <dbReference type="Proteomes" id="UP000243217"/>
    </source>
</evidence>
<evidence type="ECO:0000256" key="1">
    <source>
        <dbReference type="ARBA" id="ARBA00004123"/>
    </source>
</evidence>
<evidence type="ECO:0000256" key="6">
    <source>
        <dbReference type="ARBA" id="ARBA00023242"/>
    </source>
</evidence>
<accession>A0A1W0AA27</accession>
<dbReference type="Pfam" id="PF05700">
    <property type="entry name" value="BCAS2"/>
    <property type="match status" value="1"/>
</dbReference>
<evidence type="ECO:0000256" key="4">
    <source>
        <dbReference type="ARBA" id="ARBA00022728"/>
    </source>
</evidence>
<dbReference type="STRING" id="74557.A0A1W0AA27"/>
<reference evidence="8 9" key="1">
    <citation type="journal article" date="2014" name="Genome Biol. Evol.">
        <title>The secreted proteins of Achlya hypogyna and Thraustotheca clavata identify the ancestral oomycete secretome and reveal gene acquisitions by horizontal gene transfer.</title>
        <authorList>
            <person name="Misner I."/>
            <person name="Blouin N."/>
            <person name="Leonard G."/>
            <person name="Richards T.A."/>
            <person name="Lane C.E."/>
        </authorList>
    </citation>
    <scope>NUCLEOTIDE SEQUENCE [LARGE SCALE GENOMIC DNA]</scope>
    <source>
        <strain evidence="8 9">ATCC 34112</strain>
    </source>
</reference>
<dbReference type="GO" id="GO:0008380">
    <property type="term" value="P:RNA splicing"/>
    <property type="evidence" value="ECO:0007669"/>
    <property type="project" value="UniProtKB-KW"/>
</dbReference>
<dbReference type="EMBL" id="JNBS01000270">
    <property type="protein sequence ID" value="OQS07167.1"/>
    <property type="molecule type" value="Genomic_DNA"/>
</dbReference>
<dbReference type="Proteomes" id="UP000243217">
    <property type="component" value="Unassembled WGS sequence"/>
</dbReference>
<proteinExistence type="inferred from homology"/>
<name>A0A1W0AA27_9STRA</name>
<dbReference type="AlphaFoldDB" id="A0A1W0AA27"/>
<evidence type="ECO:0000256" key="7">
    <source>
        <dbReference type="SAM" id="Coils"/>
    </source>
</evidence>
<dbReference type="OrthoDB" id="205794at2759"/>
<organism evidence="8 9">
    <name type="scientific">Thraustotheca clavata</name>
    <dbReference type="NCBI Taxonomy" id="74557"/>
    <lineage>
        <taxon>Eukaryota</taxon>
        <taxon>Sar</taxon>
        <taxon>Stramenopiles</taxon>
        <taxon>Oomycota</taxon>
        <taxon>Saprolegniomycetes</taxon>
        <taxon>Saprolegniales</taxon>
        <taxon>Achlyaceae</taxon>
        <taxon>Thraustotheca</taxon>
    </lineage>
</organism>
<keyword evidence="4" id="KW-0747">Spliceosome</keyword>
<evidence type="ECO:0000313" key="8">
    <source>
        <dbReference type="EMBL" id="OQS07167.1"/>
    </source>
</evidence>
<evidence type="ECO:0000256" key="3">
    <source>
        <dbReference type="ARBA" id="ARBA00022664"/>
    </source>
</evidence>
<keyword evidence="5" id="KW-0508">mRNA splicing</keyword>
<protein>
    <submittedName>
        <fullName evidence="8">Pre-mRNA-splicing factor SPF27</fullName>
    </submittedName>
</protein>
<dbReference type="PANTHER" id="PTHR13296:SF0">
    <property type="entry name" value="PRE-MRNA-SPLICING FACTOR SPF27"/>
    <property type="match status" value="1"/>
</dbReference>
<dbReference type="GO" id="GO:0006397">
    <property type="term" value="P:mRNA processing"/>
    <property type="evidence" value="ECO:0007669"/>
    <property type="project" value="UniProtKB-KW"/>
</dbReference>
<dbReference type="GO" id="GO:0071013">
    <property type="term" value="C:catalytic step 2 spliceosome"/>
    <property type="evidence" value="ECO:0007669"/>
    <property type="project" value="TreeGrafter"/>
</dbReference>
<keyword evidence="7" id="KW-0175">Coiled coil</keyword>
<dbReference type="PANTHER" id="PTHR13296">
    <property type="entry name" value="BCAS2 PROTEIN"/>
    <property type="match status" value="1"/>
</dbReference>
<keyword evidence="6" id="KW-0539">Nucleus</keyword>
<evidence type="ECO:0000256" key="2">
    <source>
        <dbReference type="ARBA" id="ARBA00010788"/>
    </source>
</evidence>
<keyword evidence="9" id="KW-1185">Reference proteome</keyword>
<evidence type="ECO:0000256" key="5">
    <source>
        <dbReference type="ARBA" id="ARBA00023187"/>
    </source>
</evidence>
<comment type="caution">
    <text evidence="8">The sequence shown here is derived from an EMBL/GenBank/DDBJ whole genome shotgun (WGS) entry which is preliminary data.</text>
</comment>
<dbReference type="GO" id="GO:0000974">
    <property type="term" value="C:Prp19 complex"/>
    <property type="evidence" value="ECO:0007669"/>
    <property type="project" value="TreeGrafter"/>
</dbReference>
<comment type="subcellular location">
    <subcellularLocation>
        <location evidence="1">Nucleus</location>
    </subcellularLocation>
</comment>
<keyword evidence="3" id="KW-0507">mRNA processing</keyword>
<gene>
    <name evidence="8" type="ORF">THRCLA_00825</name>
</gene>
<dbReference type="GO" id="GO:0071011">
    <property type="term" value="C:precatalytic spliceosome"/>
    <property type="evidence" value="ECO:0007669"/>
    <property type="project" value="TreeGrafter"/>
</dbReference>
<sequence length="220" mass="25035">MASTCPLLNETRHLIDCLGYIDTNEDAEMNKLVNLQIQQQMAQMPAPDMDQYLAFLPPPPLGLEAKEMKRVAAGVALDAINVNKYRVAPPTTGLLKKTQDPQAQVEAWSMATNNAKVAIEYQTSRILNLEMLNKYGANRWKLHVGVMNGIHDKFAMELDQSKQECDAVNVKRKQEQLLNADKLRGLQRRRDELVRKTQHIESACEVLEREVKRLKTENQP</sequence>